<dbReference type="Proteomes" id="UP001254832">
    <property type="component" value="Unassembled WGS sequence"/>
</dbReference>
<dbReference type="PANTHER" id="PTHR33392:SF6">
    <property type="entry name" value="POLYISOPRENYL-TEICHOIC ACID--PEPTIDOGLYCAN TEICHOIC ACID TRANSFERASE TAGU"/>
    <property type="match status" value="1"/>
</dbReference>
<proteinExistence type="inferred from homology"/>
<sequence length="308" mass="34656">MKLKRGIQISLAILFLMIAIVLGYAVYLYLNVKSAANDIYEPREPVKQVSIVDNRGGGGFPIDLENEEPFNALILGVDTRANDRGRSDTMIVLSVNPAQKSVLMFNIPRDTRTNIVGRGTEDKINHAYAFGGVNMSVQTVEQFLGVPMHYYLKVDMEGFARVIDLVGGVDVDNPFAFEYEGYQFDKGTIHLDGASALGFSRMRYDDPKGDLGRNDRQREIIKQVLKSTVQVSTVFQLESLLGEVSEHVKTDVSFDEMKSMLTKYRNVLEHVESVEIKGTGKKIDGVYYYMVEQSEKDRIHQLIKEHSG</sequence>
<keyword evidence="2" id="KW-0812">Transmembrane</keyword>
<dbReference type="NCBIfam" id="TIGR00350">
    <property type="entry name" value="lytR_cpsA_psr"/>
    <property type="match status" value="1"/>
</dbReference>
<keyword evidence="2" id="KW-0472">Membrane</keyword>
<reference evidence="4" key="1">
    <citation type="submission" date="2023-07" db="EMBL/GenBank/DDBJ databases">
        <title>Sorghum-associated microbial communities from plants grown in Nebraska, USA.</title>
        <authorList>
            <person name="Schachtman D."/>
        </authorList>
    </citation>
    <scope>NUCLEOTIDE SEQUENCE</scope>
    <source>
        <strain evidence="4">BE80</strain>
    </source>
</reference>
<evidence type="ECO:0000256" key="1">
    <source>
        <dbReference type="ARBA" id="ARBA00006068"/>
    </source>
</evidence>
<dbReference type="InterPro" id="IPR050922">
    <property type="entry name" value="LytR/CpsA/Psr_CW_biosynth"/>
</dbReference>
<organism evidence="4 5">
    <name type="scientific">Paenibacillus amylolyticus</name>
    <dbReference type="NCBI Taxonomy" id="1451"/>
    <lineage>
        <taxon>Bacteria</taxon>
        <taxon>Bacillati</taxon>
        <taxon>Bacillota</taxon>
        <taxon>Bacilli</taxon>
        <taxon>Bacillales</taxon>
        <taxon>Paenibacillaceae</taxon>
        <taxon>Paenibacillus</taxon>
    </lineage>
</organism>
<evidence type="ECO:0000313" key="5">
    <source>
        <dbReference type="Proteomes" id="UP001254832"/>
    </source>
</evidence>
<keyword evidence="2" id="KW-1133">Transmembrane helix</keyword>
<dbReference type="AlphaFoldDB" id="A0AAP5LM16"/>
<dbReference type="Pfam" id="PF03816">
    <property type="entry name" value="LytR_cpsA_psr"/>
    <property type="match status" value="1"/>
</dbReference>
<protein>
    <submittedName>
        <fullName evidence="4">LCP family protein required for cell wall assembly</fullName>
    </submittedName>
</protein>
<feature type="domain" description="Cell envelope-related transcriptional attenuator" evidence="3">
    <location>
        <begin position="86"/>
        <end position="227"/>
    </location>
</feature>
<dbReference type="InterPro" id="IPR004474">
    <property type="entry name" value="LytR_CpsA_psr"/>
</dbReference>
<dbReference type="PANTHER" id="PTHR33392">
    <property type="entry name" value="POLYISOPRENYL-TEICHOIC ACID--PEPTIDOGLYCAN TEICHOIC ACID TRANSFERASE TAGU"/>
    <property type="match status" value="1"/>
</dbReference>
<feature type="transmembrane region" description="Helical" evidence="2">
    <location>
        <begin position="12"/>
        <end position="30"/>
    </location>
</feature>
<dbReference type="Gene3D" id="3.40.630.190">
    <property type="entry name" value="LCP protein"/>
    <property type="match status" value="1"/>
</dbReference>
<name>A0AAP5LM16_PAEAM</name>
<evidence type="ECO:0000313" key="4">
    <source>
        <dbReference type="EMBL" id="MDR6724027.1"/>
    </source>
</evidence>
<gene>
    <name evidence="4" type="ORF">J2W91_002489</name>
</gene>
<comment type="caution">
    <text evidence="4">The sequence shown here is derived from an EMBL/GenBank/DDBJ whole genome shotgun (WGS) entry which is preliminary data.</text>
</comment>
<comment type="similarity">
    <text evidence="1">Belongs to the LytR/CpsA/Psr (LCP) family.</text>
</comment>
<evidence type="ECO:0000259" key="3">
    <source>
        <dbReference type="Pfam" id="PF03816"/>
    </source>
</evidence>
<accession>A0AAP5LM16</accession>
<dbReference type="RefSeq" id="WP_310139809.1">
    <property type="nucleotide sequence ID" value="NZ_JAVDTR010000006.1"/>
</dbReference>
<evidence type="ECO:0000256" key="2">
    <source>
        <dbReference type="SAM" id="Phobius"/>
    </source>
</evidence>
<dbReference type="EMBL" id="JAVDTR010000006">
    <property type="protein sequence ID" value="MDR6724027.1"/>
    <property type="molecule type" value="Genomic_DNA"/>
</dbReference>